<name>A0A812CGV2_ACAPH</name>
<proteinExistence type="predicted"/>
<keyword evidence="3" id="KW-1185">Reference proteome</keyword>
<keyword evidence="1" id="KW-0472">Membrane</keyword>
<feature type="transmembrane region" description="Helical" evidence="1">
    <location>
        <begin position="99"/>
        <end position="124"/>
    </location>
</feature>
<feature type="transmembrane region" description="Helical" evidence="1">
    <location>
        <begin position="53"/>
        <end position="79"/>
    </location>
</feature>
<protein>
    <submittedName>
        <fullName evidence="2">Uncharacterized protein</fullName>
    </submittedName>
</protein>
<sequence>MPSAAIKKTIKLSSHLTNFSSRELSRIPVYVRVFLVQSVKTTSVLLDCSFRSFLSLFSLSLSLYCISLFLAISLFFLSIPPLTFSLFLHNSNGFSVSHYYLIFALSCFSLFIFTPQFPIFYVSFSHSFSFCLSISMNNNVGICSLYLICLSVTCAISLVILSYSYFHISIRHLYFSLFPSAFLTHYYDSVSLPHFSYTSVFLALLTRTRSLHISLGHFVCVSSSHSPPLSLSLYLSIYLCIFHSIFVSHSLYFLSLPSA</sequence>
<organism evidence="2 3">
    <name type="scientific">Acanthosepion pharaonis</name>
    <name type="common">Pharaoh cuttlefish</name>
    <name type="synonym">Sepia pharaonis</name>
    <dbReference type="NCBI Taxonomy" id="158019"/>
    <lineage>
        <taxon>Eukaryota</taxon>
        <taxon>Metazoa</taxon>
        <taxon>Spiralia</taxon>
        <taxon>Lophotrochozoa</taxon>
        <taxon>Mollusca</taxon>
        <taxon>Cephalopoda</taxon>
        <taxon>Coleoidea</taxon>
        <taxon>Decapodiformes</taxon>
        <taxon>Sepiida</taxon>
        <taxon>Sepiina</taxon>
        <taxon>Sepiidae</taxon>
        <taxon>Acanthosepion</taxon>
    </lineage>
</organism>
<keyword evidence="1" id="KW-1133">Transmembrane helix</keyword>
<accession>A0A812CGV2</accession>
<dbReference type="Proteomes" id="UP000597762">
    <property type="component" value="Unassembled WGS sequence"/>
</dbReference>
<dbReference type="AlphaFoldDB" id="A0A812CGV2"/>
<gene>
    <name evidence="2" type="ORF">SPHA_34480</name>
</gene>
<feature type="transmembrane region" description="Helical" evidence="1">
    <location>
        <begin position="145"/>
        <end position="166"/>
    </location>
</feature>
<feature type="transmembrane region" description="Helical" evidence="1">
    <location>
        <begin position="233"/>
        <end position="254"/>
    </location>
</feature>
<evidence type="ECO:0000256" key="1">
    <source>
        <dbReference type="SAM" id="Phobius"/>
    </source>
</evidence>
<evidence type="ECO:0000313" key="3">
    <source>
        <dbReference type="Proteomes" id="UP000597762"/>
    </source>
</evidence>
<comment type="caution">
    <text evidence="2">The sequence shown here is derived from an EMBL/GenBank/DDBJ whole genome shotgun (WGS) entry which is preliminary data.</text>
</comment>
<reference evidence="2" key="1">
    <citation type="submission" date="2021-01" db="EMBL/GenBank/DDBJ databases">
        <authorList>
            <person name="Li R."/>
            <person name="Bekaert M."/>
        </authorList>
    </citation>
    <scope>NUCLEOTIDE SEQUENCE</scope>
    <source>
        <strain evidence="2">Farmed</strain>
    </source>
</reference>
<dbReference type="EMBL" id="CAHIKZ030001464">
    <property type="protein sequence ID" value="CAE1265030.1"/>
    <property type="molecule type" value="Genomic_DNA"/>
</dbReference>
<keyword evidence="1" id="KW-0812">Transmembrane</keyword>
<evidence type="ECO:0000313" key="2">
    <source>
        <dbReference type="EMBL" id="CAE1265030.1"/>
    </source>
</evidence>